<keyword evidence="2" id="KW-1133">Transmembrane helix</keyword>
<feature type="chain" id="PRO_5016736676" description="Acid protease" evidence="3">
    <location>
        <begin position="24"/>
        <end position="594"/>
    </location>
</feature>
<evidence type="ECO:0000313" key="4">
    <source>
        <dbReference type="EMBL" id="RDX51129.1"/>
    </source>
</evidence>
<feature type="region of interest" description="Disordered" evidence="1">
    <location>
        <begin position="561"/>
        <end position="594"/>
    </location>
</feature>
<keyword evidence="2" id="KW-0472">Membrane</keyword>
<evidence type="ECO:0008006" key="6">
    <source>
        <dbReference type="Google" id="ProtNLM"/>
    </source>
</evidence>
<reference evidence="4 5" key="1">
    <citation type="journal article" date="2018" name="Biotechnol. Biofuels">
        <title>Integrative visual omics of the white-rot fungus Polyporus brumalis exposes the biotechnological potential of its oxidative enzymes for delignifying raw plant biomass.</title>
        <authorList>
            <person name="Miyauchi S."/>
            <person name="Rancon A."/>
            <person name="Drula E."/>
            <person name="Hage H."/>
            <person name="Chaduli D."/>
            <person name="Favel A."/>
            <person name="Grisel S."/>
            <person name="Henrissat B."/>
            <person name="Herpoel-Gimbert I."/>
            <person name="Ruiz-Duenas F.J."/>
            <person name="Chevret D."/>
            <person name="Hainaut M."/>
            <person name="Lin J."/>
            <person name="Wang M."/>
            <person name="Pangilinan J."/>
            <person name="Lipzen A."/>
            <person name="Lesage-Meessen L."/>
            <person name="Navarro D."/>
            <person name="Riley R."/>
            <person name="Grigoriev I.V."/>
            <person name="Zhou S."/>
            <person name="Raouche S."/>
            <person name="Rosso M.N."/>
        </authorList>
    </citation>
    <scope>NUCLEOTIDE SEQUENCE [LARGE SCALE GENOMIC DNA]</scope>
    <source>
        <strain evidence="4 5">BRFM 1820</strain>
    </source>
</reference>
<dbReference type="EMBL" id="KZ857396">
    <property type="protein sequence ID" value="RDX51129.1"/>
    <property type="molecule type" value="Genomic_DNA"/>
</dbReference>
<feature type="compositionally biased region" description="Basic and acidic residues" evidence="1">
    <location>
        <begin position="563"/>
        <end position="573"/>
    </location>
</feature>
<name>A0A371DEZ6_9APHY</name>
<dbReference type="Proteomes" id="UP000256964">
    <property type="component" value="Unassembled WGS sequence"/>
</dbReference>
<evidence type="ECO:0000256" key="3">
    <source>
        <dbReference type="SAM" id="SignalP"/>
    </source>
</evidence>
<evidence type="ECO:0000313" key="5">
    <source>
        <dbReference type="Proteomes" id="UP000256964"/>
    </source>
</evidence>
<proteinExistence type="predicted"/>
<organism evidence="4 5">
    <name type="scientific">Lentinus brumalis</name>
    <dbReference type="NCBI Taxonomy" id="2498619"/>
    <lineage>
        <taxon>Eukaryota</taxon>
        <taxon>Fungi</taxon>
        <taxon>Dikarya</taxon>
        <taxon>Basidiomycota</taxon>
        <taxon>Agaricomycotina</taxon>
        <taxon>Agaricomycetes</taxon>
        <taxon>Polyporales</taxon>
        <taxon>Polyporaceae</taxon>
        <taxon>Lentinus</taxon>
    </lineage>
</organism>
<dbReference type="Gene3D" id="2.40.70.10">
    <property type="entry name" value="Acid Proteases"/>
    <property type="match status" value="1"/>
</dbReference>
<keyword evidence="5" id="KW-1185">Reference proteome</keyword>
<dbReference type="InterPro" id="IPR021109">
    <property type="entry name" value="Peptidase_aspartic_dom_sf"/>
</dbReference>
<keyword evidence="3" id="KW-0732">Signal</keyword>
<evidence type="ECO:0000256" key="2">
    <source>
        <dbReference type="SAM" id="Phobius"/>
    </source>
</evidence>
<gene>
    <name evidence="4" type="ORF">OH76DRAFT_353547</name>
</gene>
<protein>
    <recommendedName>
        <fullName evidence="6">Acid protease</fullName>
    </recommendedName>
</protein>
<dbReference type="SUPFAM" id="SSF50630">
    <property type="entry name" value="Acid proteases"/>
    <property type="match status" value="1"/>
</dbReference>
<feature type="transmembrane region" description="Helical" evidence="2">
    <location>
        <begin position="525"/>
        <end position="548"/>
    </location>
</feature>
<accession>A0A371DEZ6</accession>
<evidence type="ECO:0000256" key="1">
    <source>
        <dbReference type="SAM" id="MobiDB-lite"/>
    </source>
</evidence>
<dbReference type="OrthoDB" id="2791547at2759"/>
<sequence>MSSSFRTLRALLVAVSSCSLAFSFPSSHSALSKRSFADYIDNLIYIDGNKTSLYSAVSFGEQTYAAVLDNKWDGLLLHGANVTGNSSTSHSITIEAFSVQVTDGRGEIGFLKDDINIEYFDVPQWPSTLPTIGQSDIGNAYIGLDINNGMSPIYYYFDARWPEDYSKWFYDVVIVYDWDDAKANSTSVDFAGVVVAGQTLSWEDVLGLSSSEVQQYGLPDISGIDSQPDIYLTADGTFYIDNTFTVNNQSTSFTSSVPKTQSGKVVADIYLTKRWSMFPDDIVKALYGGFPGAKFTPDSTFGFWTIPCDSQVSFSFSIDGKTYDVDPAALIAPNPWGDQCIGSIFTKGQAVAAVPEFDIIFGFQFISAFYLRAGINHDNNKPYYKMLPMQAPSGGWDSGVSVAVTSYYSTPASGATSSAYSSAAAVTSAITSVASASGASSAPYTYATGSGSAAYTYGADPSSTAAYTYGADPSSAAAYTYASDPSSTASGTAAVKAAGNLAETDDDDLHSQVDYYKNKAKTYEIVMFALAGALGLGIVGAIIAVIMARRAKNASSRPSAYRTIHEAESHEPKAALYDAEGGQSRYSDPYHDTQ</sequence>
<dbReference type="AlphaFoldDB" id="A0A371DEZ6"/>
<feature type="signal peptide" evidence="3">
    <location>
        <begin position="1"/>
        <end position="23"/>
    </location>
</feature>
<dbReference type="STRING" id="139420.A0A371DEZ6"/>
<keyword evidence="2" id="KW-0812">Transmembrane</keyword>